<comment type="similarity">
    <text evidence="1">Belongs to the RecJ family.</text>
</comment>
<keyword evidence="5 10" id="KW-0269">Exonuclease</keyword>
<dbReference type="AlphaFoldDB" id="A0A1X7GEA8"/>
<dbReference type="GO" id="GO:0006281">
    <property type="term" value="P:DNA repair"/>
    <property type="evidence" value="ECO:0007669"/>
    <property type="project" value="InterPro"/>
</dbReference>
<feature type="domain" description="DDH" evidence="7">
    <location>
        <begin position="151"/>
        <end position="311"/>
    </location>
</feature>
<dbReference type="GO" id="GO:0008409">
    <property type="term" value="F:5'-3' exonuclease activity"/>
    <property type="evidence" value="ECO:0007669"/>
    <property type="project" value="InterPro"/>
</dbReference>
<keyword evidence="11" id="KW-1185">Reference proteome</keyword>
<dbReference type="Gene3D" id="3.10.310.30">
    <property type="match status" value="1"/>
</dbReference>
<protein>
    <recommendedName>
        <fullName evidence="2">Single-stranded-DNA-specific exonuclease RecJ</fullName>
    </recommendedName>
</protein>
<evidence type="ECO:0000256" key="1">
    <source>
        <dbReference type="ARBA" id="ARBA00005915"/>
    </source>
</evidence>
<evidence type="ECO:0000256" key="6">
    <source>
        <dbReference type="SAM" id="Coils"/>
    </source>
</evidence>
<evidence type="ECO:0000313" key="11">
    <source>
        <dbReference type="Proteomes" id="UP000192934"/>
    </source>
</evidence>
<organism evidence="10 11">
    <name type="scientific">Allosphingosinicella indica</name>
    <dbReference type="NCBI Taxonomy" id="941907"/>
    <lineage>
        <taxon>Bacteria</taxon>
        <taxon>Pseudomonadati</taxon>
        <taxon>Pseudomonadota</taxon>
        <taxon>Alphaproteobacteria</taxon>
        <taxon>Sphingomonadales</taxon>
        <taxon>Sphingomonadaceae</taxon>
        <taxon>Allosphingosinicella</taxon>
    </lineage>
</organism>
<gene>
    <name evidence="10" type="ORF">SAMN06295910_1622</name>
</gene>
<dbReference type="InterPro" id="IPR041122">
    <property type="entry name" value="RecJ_OB"/>
</dbReference>
<dbReference type="Pfam" id="PF01368">
    <property type="entry name" value="DHH"/>
    <property type="match status" value="1"/>
</dbReference>
<name>A0A1X7GEA8_9SPHN</name>
<dbReference type="GO" id="GO:0006310">
    <property type="term" value="P:DNA recombination"/>
    <property type="evidence" value="ECO:0007669"/>
    <property type="project" value="InterPro"/>
</dbReference>
<feature type="domain" description="RecJ OB" evidence="9">
    <location>
        <begin position="536"/>
        <end position="646"/>
    </location>
</feature>
<keyword evidence="6" id="KW-0175">Coiled coil</keyword>
<proteinExistence type="inferred from homology"/>
<feature type="domain" description="DHHA1" evidence="8">
    <location>
        <begin position="428"/>
        <end position="522"/>
    </location>
</feature>
<dbReference type="STRING" id="941907.SAMN06295910_1622"/>
<dbReference type="InterPro" id="IPR003156">
    <property type="entry name" value="DHHA1_dom"/>
</dbReference>
<dbReference type="Pfam" id="PF02272">
    <property type="entry name" value="DHHA1"/>
    <property type="match status" value="1"/>
</dbReference>
<dbReference type="InterPro" id="IPR038763">
    <property type="entry name" value="DHH_sf"/>
</dbReference>
<evidence type="ECO:0000313" key="10">
    <source>
        <dbReference type="EMBL" id="SMF68407.1"/>
    </source>
</evidence>
<evidence type="ECO:0000256" key="2">
    <source>
        <dbReference type="ARBA" id="ARBA00019841"/>
    </source>
</evidence>
<dbReference type="GO" id="GO:0003676">
    <property type="term" value="F:nucleic acid binding"/>
    <property type="evidence" value="ECO:0007669"/>
    <property type="project" value="InterPro"/>
</dbReference>
<sequence length="652" mass="67637">MGGVSENGALISTATPTHDQVWIAPQSKAMSGGHGDLIISPIKGEGFRTKQTETNLLLVTTPSDPPPVCGVSQSILGQPWRWRALAGEGLDAGFRPDDLTDQLLLARGVARADLEQHRAPTIRGFMPDPSLFRDMDAAAERLADALAAGERITIFGDYDVDGATSAALLVRLLRQLGADPSVYIPDRLMEGYGPSGEALVRLAEEGAQLIVTVDCGAQAFEALEMAKGAGVDVVVVDHHKCAAALPVARALVNPNRLDEASEAASHGHLAAVGVCFLLGAALIRTLRARGFFAGCEEPKLIELLDLVALGTVADVAQLKGLNRAFVAQGLKVMAGRRNTGLAALAEVARLTKPPACHDLGFALGPRINAGGRVGRSDLGVRLLTTDDPVEARSLAEELDRHNEERRAIEAAVSEAADALAAAQDNRAVAIVSGEGWHPGVIGIVAGRLKEKLGRPAIVVALDGGTGKGSGRSITGVDLGAAVLAAKDSGLLVAGGGHAMAAGLTVDAGRIDALADFLEERLAADVARARQGRSLTIDALLAPGGVTPDLCDALEAGGPYGAGWPSPRVAAGPVRIVKADVVGNGHLRLIVAGDDGRRLKAIGFRMADGPLGQALLAAPSYRSLWIAGRVKRDDWGDRPQAELHLDDAAFADA</sequence>
<dbReference type="PANTHER" id="PTHR30255:SF2">
    <property type="entry name" value="SINGLE-STRANDED-DNA-SPECIFIC EXONUCLEASE RECJ"/>
    <property type="match status" value="1"/>
</dbReference>
<dbReference type="Proteomes" id="UP000192934">
    <property type="component" value="Chromosome I"/>
</dbReference>
<evidence type="ECO:0000259" key="8">
    <source>
        <dbReference type="Pfam" id="PF02272"/>
    </source>
</evidence>
<dbReference type="NCBIfam" id="TIGR00644">
    <property type="entry name" value="recJ"/>
    <property type="match status" value="1"/>
</dbReference>
<evidence type="ECO:0000256" key="3">
    <source>
        <dbReference type="ARBA" id="ARBA00022722"/>
    </source>
</evidence>
<reference evidence="11" key="1">
    <citation type="submission" date="2017-04" db="EMBL/GenBank/DDBJ databases">
        <authorList>
            <person name="Varghese N."/>
            <person name="Submissions S."/>
        </authorList>
    </citation>
    <scope>NUCLEOTIDE SEQUENCE [LARGE SCALE GENOMIC DNA]</scope>
    <source>
        <strain evidence="11">Dd16</strain>
    </source>
</reference>
<dbReference type="Gene3D" id="3.90.1640.30">
    <property type="match status" value="1"/>
</dbReference>
<keyword evidence="3" id="KW-0540">Nuclease</keyword>
<evidence type="ECO:0000256" key="5">
    <source>
        <dbReference type="ARBA" id="ARBA00022839"/>
    </source>
</evidence>
<dbReference type="EMBL" id="LT840185">
    <property type="protein sequence ID" value="SMF68407.1"/>
    <property type="molecule type" value="Genomic_DNA"/>
</dbReference>
<evidence type="ECO:0000256" key="4">
    <source>
        <dbReference type="ARBA" id="ARBA00022801"/>
    </source>
</evidence>
<keyword evidence="4" id="KW-0378">Hydrolase</keyword>
<evidence type="ECO:0000259" key="9">
    <source>
        <dbReference type="Pfam" id="PF17768"/>
    </source>
</evidence>
<evidence type="ECO:0000259" key="7">
    <source>
        <dbReference type="Pfam" id="PF01368"/>
    </source>
</evidence>
<dbReference type="SUPFAM" id="SSF64182">
    <property type="entry name" value="DHH phosphoesterases"/>
    <property type="match status" value="1"/>
</dbReference>
<dbReference type="InterPro" id="IPR004610">
    <property type="entry name" value="RecJ"/>
</dbReference>
<dbReference type="InterPro" id="IPR051673">
    <property type="entry name" value="SSDNA_exonuclease_RecJ"/>
</dbReference>
<dbReference type="Pfam" id="PF17768">
    <property type="entry name" value="RecJ_OB"/>
    <property type="match status" value="1"/>
</dbReference>
<dbReference type="PANTHER" id="PTHR30255">
    <property type="entry name" value="SINGLE-STRANDED-DNA-SPECIFIC EXONUCLEASE RECJ"/>
    <property type="match status" value="1"/>
</dbReference>
<feature type="coiled-coil region" evidence="6">
    <location>
        <begin position="391"/>
        <end position="425"/>
    </location>
</feature>
<accession>A0A1X7GEA8</accession>
<dbReference type="InterPro" id="IPR001667">
    <property type="entry name" value="DDH_dom"/>
</dbReference>